<accession>A0ABP1G565</accession>
<name>A0ABP1G565_9CHLO</name>
<protein>
    <submittedName>
        <fullName evidence="1">G7722 protein</fullName>
    </submittedName>
</protein>
<evidence type="ECO:0000313" key="1">
    <source>
        <dbReference type="EMBL" id="CAL5224952.1"/>
    </source>
</evidence>
<proteinExistence type="predicted"/>
<organism evidence="1 2">
    <name type="scientific">Coccomyxa viridis</name>
    <dbReference type="NCBI Taxonomy" id="1274662"/>
    <lineage>
        <taxon>Eukaryota</taxon>
        <taxon>Viridiplantae</taxon>
        <taxon>Chlorophyta</taxon>
        <taxon>core chlorophytes</taxon>
        <taxon>Trebouxiophyceae</taxon>
        <taxon>Trebouxiophyceae incertae sedis</taxon>
        <taxon>Coccomyxaceae</taxon>
        <taxon>Coccomyxa</taxon>
    </lineage>
</organism>
<dbReference type="Proteomes" id="UP001497392">
    <property type="component" value="Unassembled WGS sequence"/>
</dbReference>
<keyword evidence="2" id="KW-1185">Reference proteome</keyword>
<reference evidence="1 2" key="1">
    <citation type="submission" date="2024-06" db="EMBL/GenBank/DDBJ databases">
        <authorList>
            <person name="Kraege A."/>
            <person name="Thomma B."/>
        </authorList>
    </citation>
    <scope>NUCLEOTIDE SEQUENCE [LARGE SCALE GENOMIC DNA]</scope>
</reference>
<dbReference type="EMBL" id="CAXHTA020000012">
    <property type="protein sequence ID" value="CAL5224952.1"/>
    <property type="molecule type" value="Genomic_DNA"/>
</dbReference>
<sequence length="292" mass="31312">MVHPALGLGCVSGEWDGVTATFYPCGQALELPEHYVPSAFREWDVHLFDWQTQCSSQASRDDGLRVALKRLMPTVGCEADAVAFTEEAQHGLQPQSELPITPSGSYVLAPASMEAKDLRLEVCMARPSSGPLAPRLRTRVVFSLRRKQSDGSWELQDIQVHNEKWVSPYNGGAELAGCGGGERTFAKRPALERSLLKAALDSAVEASAQVHLQRGTADSSLHERSDSMPASRLKEVMEDALLLPSGIAASVAISRDSVQVASGLVSDDDDGSLLGAAMCSFSTSGLDEVIIM</sequence>
<evidence type="ECO:0000313" key="2">
    <source>
        <dbReference type="Proteomes" id="UP001497392"/>
    </source>
</evidence>
<gene>
    <name evidence="1" type="primary">g7722</name>
    <name evidence="1" type="ORF">VP750_LOCUS6611</name>
</gene>
<comment type="caution">
    <text evidence="1">The sequence shown here is derived from an EMBL/GenBank/DDBJ whole genome shotgun (WGS) entry which is preliminary data.</text>
</comment>